<dbReference type="EMBL" id="JH431874">
    <property type="status" value="NOT_ANNOTATED_CDS"/>
    <property type="molecule type" value="Genomic_DNA"/>
</dbReference>
<dbReference type="eggNOG" id="KOG4035">
    <property type="taxonomic scope" value="Eukaryota"/>
</dbReference>
<dbReference type="Pfam" id="PF09431">
    <property type="entry name" value="SPIN90_LRD"/>
    <property type="match status" value="1"/>
</dbReference>
<organism evidence="4 5">
    <name type="scientific">Strigamia maritima</name>
    <name type="common">European centipede</name>
    <name type="synonym">Geophilus maritimus</name>
    <dbReference type="NCBI Taxonomy" id="126957"/>
    <lineage>
        <taxon>Eukaryota</taxon>
        <taxon>Metazoa</taxon>
        <taxon>Ecdysozoa</taxon>
        <taxon>Arthropoda</taxon>
        <taxon>Myriapoda</taxon>
        <taxon>Chilopoda</taxon>
        <taxon>Pleurostigmophora</taxon>
        <taxon>Geophilomorpha</taxon>
        <taxon>Linotaeniidae</taxon>
        <taxon>Strigamia</taxon>
    </lineage>
</organism>
<evidence type="ECO:0000256" key="1">
    <source>
        <dbReference type="ARBA" id="ARBA00022443"/>
    </source>
</evidence>
<dbReference type="GO" id="GO:0006897">
    <property type="term" value="P:endocytosis"/>
    <property type="evidence" value="ECO:0007669"/>
    <property type="project" value="TreeGrafter"/>
</dbReference>
<dbReference type="STRING" id="126957.T1J6B7"/>
<evidence type="ECO:0000256" key="2">
    <source>
        <dbReference type="PROSITE-ProRule" id="PRU00192"/>
    </source>
</evidence>
<dbReference type="PhylomeDB" id="T1J6B7"/>
<dbReference type="GO" id="GO:0071933">
    <property type="term" value="F:Arp2/3 complex binding"/>
    <property type="evidence" value="ECO:0007669"/>
    <property type="project" value="TreeGrafter"/>
</dbReference>
<dbReference type="SUPFAM" id="SSF50044">
    <property type="entry name" value="SH3-domain"/>
    <property type="match status" value="1"/>
</dbReference>
<dbReference type="PROSITE" id="PS50002">
    <property type="entry name" value="SH3"/>
    <property type="match status" value="1"/>
</dbReference>
<dbReference type="InterPro" id="IPR036028">
    <property type="entry name" value="SH3-like_dom_sf"/>
</dbReference>
<dbReference type="InterPro" id="IPR001452">
    <property type="entry name" value="SH3_domain"/>
</dbReference>
<dbReference type="SUPFAM" id="SSF48371">
    <property type="entry name" value="ARM repeat"/>
    <property type="match status" value="1"/>
</dbReference>
<evidence type="ECO:0000259" key="3">
    <source>
        <dbReference type="PROSITE" id="PS50002"/>
    </source>
</evidence>
<keyword evidence="5" id="KW-1185">Reference proteome</keyword>
<name>T1J6B7_STRMM</name>
<dbReference type="OMA" id="RTNASHF"/>
<keyword evidence="1 2" id="KW-0728">SH3 domain</keyword>
<dbReference type="AlphaFoldDB" id="T1J6B7"/>
<dbReference type="InterPro" id="IPR030125">
    <property type="entry name" value="SPIN90/Ldb17"/>
</dbReference>
<dbReference type="Proteomes" id="UP000014500">
    <property type="component" value="Unassembled WGS sequence"/>
</dbReference>
<dbReference type="InterPro" id="IPR016024">
    <property type="entry name" value="ARM-type_fold"/>
</dbReference>
<feature type="domain" description="SH3" evidence="3">
    <location>
        <begin position="1"/>
        <end position="59"/>
    </location>
</feature>
<proteinExistence type="predicted"/>
<dbReference type="Pfam" id="PF00018">
    <property type="entry name" value="SH3_1"/>
    <property type="match status" value="1"/>
</dbReference>
<dbReference type="InterPro" id="IPR018556">
    <property type="entry name" value="SPIN90/Ldb17_LRD"/>
</dbReference>
<dbReference type="SMART" id="SM00326">
    <property type="entry name" value="SH3"/>
    <property type="match status" value="1"/>
</dbReference>
<sequence>MIRALYDYNGVHKGTLAFKAGDKFLLLKEETGDANWWQVIDSSGRLGFIPNNFVVRLKGNRCSIISFTDQVLESLCNGPSTETDSGVSEDKIIEKVKAARDSALAFLSQTKTKKATEQPTPSDHEKKVPISVCDDTCRSQNDVAVPENLGCELIELIRLNTKLSYQLSKVAVVTALEHIKSNVPNVDTELSAIICMVNDAKDGSNLSISHDAKRLREIFFELKGVLDDEQQRSWTLYEDENAILQILEELVSILANADTAISRHCIMENNYDPVLCLVSYYQMEIRLTIRLLVLKVLGAMCALDAKVISTLLMSILPMELARDMQSSSTDIVRLNHISLLMTMIFSSGENPPLQVYEYINKNFVCFLLDTMERPPNTDLDDQVPDLFVAVLLAINLHAKQIHDNFVIKGLKQRNSAKVLTEKLLLLMNREEDPVCMFEHSPKWPNSSLKLLKDIFSCPDTAFFFYTNDMKVMLDIIVRNITNLPPEDERRNLYVKLCHLVLRNSDYVDHQHRRCDLQCCFQRILKDESPPSQQDICVVQMILSDFPQFFCM</sequence>
<reference evidence="4" key="2">
    <citation type="submission" date="2015-02" db="UniProtKB">
        <authorList>
            <consortium name="EnsemblMetazoa"/>
        </authorList>
    </citation>
    <scope>IDENTIFICATION</scope>
</reference>
<accession>T1J6B7</accession>
<dbReference type="HOGENOM" id="CLU_012978_0_0_1"/>
<evidence type="ECO:0000313" key="4">
    <source>
        <dbReference type="EnsemblMetazoa" id="SMAR009186-PA"/>
    </source>
</evidence>
<evidence type="ECO:0000313" key="5">
    <source>
        <dbReference type="Proteomes" id="UP000014500"/>
    </source>
</evidence>
<dbReference type="PANTHER" id="PTHR13357:SF1">
    <property type="entry name" value="NCK-INTERACTING PROTEIN WITH SH3 DOMAIN"/>
    <property type="match status" value="1"/>
</dbReference>
<dbReference type="PANTHER" id="PTHR13357">
    <property type="entry name" value="SH3 ADAPTER PROTEIN SPIN90 NCK INTERACTING PROTEIN WITH SH3 DOMAIN"/>
    <property type="match status" value="1"/>
</dbReference>
<dbReference type="Gene3D" id="2.30.30.40">
    <property type="entry name" value="SH3 Domains"/>
    <property type="match status" value="1"/>
</dbReference>
<protein>
    <recommendedName>
        <fullName evidence="3">SH3 domain-containing protein</fullName>
    </recommendedName>
</protein>
<dbReference type="EnsemblMetazoa" id="SMAR009186-RA">
    <property type="protein sequence ID" value="SMAR009186-PA"/>
    <property type="gene ID" value="SMAR009186"/>
</dbReference>
<reference evidence="5" key="1">
    <citation type="submission" date="2011-05" db="EMBL/GenBank/DDBJ databases">
        <authorList>
            <person name="Richards S.R."/>
            <person name="Qu J."/>
            <person name="Jiang H."/>
            <person name="Jhangiani S.N."/>
            <person name="Agravi P."/>
            <person name="Goodspeed R."/>
            <person name="Gross S."/>
            <person name="Mandapat C."/>
            <person name="Jackson L."/>
            <person name="Mathew T."/>
            <person name="Pu L."/>
            <person name="Thornton R."/>
            <person name="Saada N."/>
            <person name="Wilczek-Boney K.B."/>
            <person name="Lee S."/>
            <person name="Kovar C."/>
            <person name="Wu Y."/>
            <person name="Scherer S.E."/>
            <person name="Worley K.C."/>
            <person name="Muzny D.M."/>
            <person name="Gibbs R."/>
        </authorList>
    </citation>
    <scope>NUCLEOTIDE SEQUENCE</scope>
    <source>
        <strain evidence="5">Brora</strain>
    </source>
</reference>